<dbReference type="KEGG" id="afs:AFR_12095"/>
<dbReference type="HOGENOM" id="CLU_382496_0_0_11"/>
<dbReference type="STRING" id="1246995.AFR_12095"/>
<dbReference type="PATRIC" id="fig|1246995.3.peg.2462"/>
<evidence type="ECO:0000256" key="1">
    <source>
        <dbReference type="SAM" id="MobiDB-lite"/>
    </source>
</evidence>
<dbReference type="Pfam" id="PF02450">
    <property type="entry name" value="LCAT"/>
    <property type="match status" value="1"/>
</dbReference>
<sequence length="723" mass="78027">MINAYLDGGDSVTVAAGELAVALSPAAFVEPALIRAVRLEALPHLSVEAEADLWVSPLILDRTPEGLSFLPDVLPLLHQRLRSWLDEGGARALRARRAAAVILRRDAPELRLVAERVTWWALSIPDERLAAARIDDALAPVVIALQQADRGVARWVRRTLPTLPQSAHAAATVREARVRASSLTSRPIESPATAPSEPDPPRIEVAVRRRGGTLQLGAFPAKTAQGIEMPATQPLWVEVVAGGRTRVVTFRPGDTRSVDVGRGPVELRTLSGDVYRLDAVKSSAPGPADPFIGEKDIVVVIPALFGSELSRGDEIIWAGDRDTLRQLRAVRNHTAHSDGRVVPSGLLRSPLLIPGLWSLGGYRRLWTALAARAGVQEHRNLVAFTWDWRFDLQVAAQRLLETVERRLAEWRDKGGGDRESRVVLIGHGEGGLIASHYLGMLGGWDRTRLFVPIGTPFRGTLRALEFLTNGASIDPVLVDFLQGLSPLHQVVPIDPVVDLGTGILARPSDVDLPRYGVGNSRFLDEIAGPPSPPASSVVAPIVGIGQATAATAQLVSGRLRIRTNADGDSVVSIASGQPPYQVDDRRIFFAPGRQGYLPSDPRVIDYLSALLDARDVSSLGRTRTPSAPLTASIAIADHFRAGEPVTGILRAEGRSDIMLHVSEVHTDRRVLERRIVLRNDQTPFTLNLPAAPGLLLRASVVVDGRPVADADFMIVPPDPDSLA</sequence>
<dbReference type="EMBL" id="CP006272">
    <property type="protein sequence ID" value="AGZ40705.1"/>
    <property type="molecule type" value="Genomic_DNA"/>
</dbReference>
<accession>U5VYB9</accession>
<protein>
    <recommendedName>
        <fullName evidence="4">Lecithin:cholesterol acyltransferase</fullName>
    </recommendedName>
</protein>
<dbReference type="GO" id="GO:0006629">
    <property type="term" value="P:lipid metabolic process"/>
    <property type="evidence" value="ECO:0007669"/>
    <property type="project" value="InterPro"/>
</dbReference>
<dbReference type="Proteomes" id="UP000017746">
    <property type="component" value="Chromosome"/>
</dbReference>
<dbReference type="AlphaFoldDB" id="U5VYB9"/>
<proteinExistence type="predicted"/>
<dbReference type="Gene3D" id="3.40.50.1820">
    <property type="entry name" value="alpha/beta hydrolase"/>
    <property type="match status" value="1"/>
</dbReference>
<feature type="region of interest" description="Disordered" evidence="1">
    <location>
        <begin position="180"/>
        <end position="202"/>
    </location>
</feature>
<gene>
    <name evidence="2" type="ORF">AFR_12095</name>
</gene>
<name>U5VYB9_9ACTN</name>
<dbReference type="RefSeq" id="WP_023360764.1">
    <property type="nucleotide sequence ID" value="NC_022657.1"/>
</dbReference>
<organism evidence="2 3">
    <name type="scientific">Actinoplanes friuliensis DSM 7358</name>
    <dbReference type="NCBI Taxonomy" id="1246995"/>
    <lineage>
        <taxon>Bacteria</taxon>
        <taxon>Bacillati</taxon>
        <taxon>Actinomycetota</taxon>
        <taxon>Actinomycetes</taxon>
        <taxon>Micromonosporales</taxon>
        <taxon>Micromonosporaceae</taxon>
        <taxon>Actinoplanes</taxon>
    </lineage>
</organism>
<dbReference type="InterPro" id="IPR029058">
    <property type="entry name" value="AB_hydrolase_fold"/>
</dbReference>
<evidence type="ECO:0000313" key="2">
    <source>
        <dbReference type="EMBL" id="AGZ40705.1"/>
    </source>
</evidence>
<reference evidence="2 3" key="1">
    <citation type="journal article" date="2014" name="J. Biotechnol.">
        <title>Complete genome sequence of the actinobacterium Actinoplanes friuliensis HAG 010964, producer of the lipopeptide antibiotic friulimycin.</title>
        <authorList>
            <person name="Ruckert C."/>
            <person name="Szczepanowski R."/>
            <person name="Albersmeier A."/>
            <person name="Goesmann A."/>
            <person name="Fischer N."/>
            <person name="Steinkamper A."/>
            <person name="Puhler A."/>
            <person name="Biener R."/>
            <person name="Schwartz D."/>
            <person name="Kalinowski J."/>
        </authorList>
    </citation>
    <scope>NUCLEOTIDE SEQUENCE [LARGE SCALE GENOMIC DNA]</scope>
    <source>
        <strain evidence="2 3">DSM 7358</strain>
    </source>
</reference>
<dbReference type="GO" id="GO:0008374">
    <property type="term" value="F:O-acyltransferase activity"/>
    <property type="evidence" value="ECO:0007669"/>
    <property type="project" value="InterPro"/>
</dbReference>
<dbReference type="eggNOG" id="COG1075">
    <property type="taxonomic scope" value="Bacteria"/>
</dbReference>
<dbReference type="SUPFAM" id="SSF53474">
    <property type="entry name" value="alpha/beta-Hydrolases"/>
    <property type="match status" value="1"/>
</dbReference>
<dbReference type="InterPro" id="IPR003386">
    <property type="entry name" value="LACT/PDAT_acylTrfase"/>
</dbReference>
<dbReference type="OrthoDB" id="8871309at2"/>
<keyword evidence="3" id="KW-1185">Reference proteome</keyword>
<evidence type="ECO:0000313" key="3">
    <source>
        <dbReference type="Proteomes" id="UP000017746"/>
    </source>
</evidence>
<evidence type="ECO:0008006" key="4">
    <source>
        <dbReference type="Google" id="ProtNLM"/>
    </source>
</evidence>